<accession>A0A5N6S1F8</accession>
<dbReference type="Gene3D" id="3.90.1720.10">
    <property type="entry name" value="endopeptidase domain like (from Nostoc punctiforme)"/>
    <property type="match status" value="1"/>
</dbReference>
<keyword evidence="2" id="KW-0645">Protease</keyword>
<evidence type="ECO:0000256" key="3">
    <source>
        <dbReference type="ARBA" id="ARBA00022801"/>
    </source>
</evidence>
<dbReference type="AlphaFoldDB" id="A0A5N6S1F8"/>
<feature type="compositionally biased region" description="Basic and acidic residues" evidence="5">
    <location>
        <begin position="91"/>
        <end position="103"/>
    </location>
</feature>
<evidence type="ECO:0000313" key="9">
    <source>
        <dbReference type="Proteomes" id="UP000325415"/>
    </source>
</evidence>
<feature type="signal peptide" evidence="6">
    <location>
        <begin position="1"/>
        <end position="25"/>
    </location>
</feature>
<organism evidence="8 9">
    <name type="scientific">Bifidobacterium tibiigranuli</name>
    <dbReference type="NCBI Taxonomy" id="2172043"/>
    <lineage>
        <taxon>Bacteria</taxon>
        <taxon>Bacillati</taxon>
        <taxon>Actinomycetota</taxon>
        <taxon>Actinomycetes</taxon>
        <taxon>Bifidobacteriales</taxon>
        <taxon>Bifidobacteriaceae</taxon>
        <taxon>Bifidobacterium</taxon>
    </lineage>
</organism>
<name>A0A5N6S1F8_9BIFI</name>
<dbReference type="Proteomes" id="UP000325415">
    <property type="component" value="Unassembled WGS sequence"/>
</dbReference>
<feature type="compositionally biased region" description="Low complexity" evidence="5">
    <location>
        <begin position="104"/>
        <end position="118"/>
    </location>
</feature>
<evidence type="ECO:0000256" key="5">
    <source>
        <dbReference type="SAM" id="MobiDB-lite"/>
    </source>
</evidence>
<reference evidence="8 9" key="1">
    <citation type="submission" date="2018-04" db="EMBL/GenBank/DDBJ databases">
        <authorList>
            <person name="Eckel V.P."/>
            <person name="Vogel R.F."/>
        </authorList>
    </citation>
    <scope>NUCLEOTIDE SEQUENCE [LARGE SCALE GENOMIC DNA]</scope>
    <source>
        <strain evidence="9">TMW 2.1764</strain>
    </source>
</reference>
<dbReference type="Pfam" id="PF00877">
    <property type="entry name" value="NLPC_P60"/>
    <property type="match status" value="1"/>
</dbReference>
<evidence type="ECO:0000313" key="8">
    <source>
        <dbReference type="EMBL" id="KAE8127818.1"/>
    </source>
</evidence>
<dbReference type="GO" id="GO:0006508">
    <property type="term" value="P:proteolysis"/>
    <property type="evidence" value="ECO:0007669"/>
    <property type="project" value="UniProtKB-KW"/>
</dbReference>
<dbReference type="GO" id="GO:0008234">
    <property type="term" value="F:cysteine-type peptidase activity"/>
    <property type="evidence" value="ECO:0007669"/>
    <property type="project" value="UniProtKB-KW"/>
</dbReference>
<keyword evidence="6" id="KW-0732">Signal</keyword>
<keyword evidence="3" id="KW-0378">Hydrolase</keyword>
<dbReference type="PANTHER" id="PTHR47053:SF1">
    <property type="entry name" value="MUREIN DD-ENDOPEPTIDASE MEPH-RELATED"/>
    <property type="match status" value="1"/>
</dbReference>
<feature type="region of interest" description="Disordered" evidence="5">
    <location>
        <begin position="67"/>
        <end position="137"/>
    </location>
</feature>
<gene>
    <name evidence="8" type="ORF">DDE84_07900</name>
</gene>
<feature type="chain" id="PRO_5038635518" evidence="6">
    <location>
        <begin position="26"/>
        <end position="258"/>
    </location>
</feature>
<dbReference type="PROSITE" id="PS51935">
    <property type="entry name" value="NLPC_P60"/>
    <property type="match status" value="1"/>
</dbReference>
<sequence>MIKKSKSLSAAVAIVSMSTMLTAFAPSAIAASGDSASSDSSTSVGSSAIVASSRSFTAVHPKSDLLKESTSTTNDGDWATQGLNVPQTKSQAEKDAEAARKAAEAAAAQAAQDAAASRSTEREPLSTSSASSQGFTVAPPNGASAASVVSFAGQFVHKAPYAWGGATPSGWDCSGFVQYVFASIGISLPHSSGAQATAGTAVPSLAQAMPGDIIANGMHAGIYVGNGMVVNALNPSAGTDYTSVAVAFVGSYSIRRVL</sequence>
<evidence type="ECO:0000256" key="4">
    <source>
        <dbReference type="ARBA" id="ARBA00022807"/>
    </source>
</evidence>
<feature type="compositionally biased region" description="Polar residues" evidence="5">
    <location>
        <begin position="68"/>
        <end position="90"/>
    </location>
</feature>
<dbReference type="EMBL" id="QDAG01000007">
    <property type="protein sequence ID" value="KAE8127818.1"/>
    <property type="molecule type" value="Genomic_DNA"/>
</dbReference>
<feature type="compositionally biased region" description="Polar residues" evidence="5">
    <location>
        <begin position="125"/>
        <end position="135"/>
    </location>
</feature>
<comment type="similarity">
    <text evidence="1">Belongs to the peptidase C40 family.</text>
</comment>
<dbReference type="InterPro" id="IPR000064">
    <property type="entry name" value="NLP_P60_dom"/>
</dbReference>
<dbReference type="GeneID" id="78127602"/>
<evidence type="ECO:0000256" key="1">
    <source>
        <dbReference type="ARBA" id="ARBA00007074"/>
    </source>
</evidence>
<comment type="caution">
    <text evidence="8">The sequence shown here is derived from an EMBL/GenBank/DDBJ whole genome shotgun (WGS) entry which is preliminary data.</text>
</comment>
<feature type="domain" description="NlpC/P60" evidence="7">
    <location>
        <begin position="142"/>
        <end position="258"/>
    </location>
</feature>
<protein>
    <submittedName>
        <fullName evidence="8">Peptidoglycan endopeptidase</fullName>
    </submittedName>
</protein>
<dbReference type="OrthoDB" id="9815778at2"/>
<proteinExistence type="inferred from homology"/>
<dbReference type="InterPro" id="IPR051202">
    <property type="entry name" value="Peptidase_C40"/>
</dbReference>
<evidence type="ECO:0000256" key="6">
    <source>
        <dbReference type="SAM" id="SignalP"/>
    </source>
</evidence>
<dbReference type="SUPFAM" id="SSF54001">
    <property type="entry name" value="Cysteine proteinases"/>
    <property type="match status" value="1"/>
</dbReference>
<dbReference type="InterPro" id="IPR038765">
    <property type="entry name" value="Papain-like_cys_pep_sf"/>
</dbReference>
<dbReference type="PANTHER" id="PTHR47053">
    <property type="entry name" value="MUREIN DD-ENDOPEPTIDASE MEPH-RELATED"/>
    <property type="match status" value="1"/>
</dbReference>
<keyword evidence="4" id="KW-0788">Thiol protease</keyword>
<evidence type="ECO:0000259" key="7">
    <source>
        <dbReference type="PROSITE" id="PS51935"/>
    </source>
</evidence>
<keyword evidence="9" id="KW-1185">Reference proteome</keyword>
<evidence type="ECO:0000256" key="2">
    <source>
        <dbReference type="ARBA" id="ARBA00022670"/>
    </source>
</evidence>
<dbReference type="RefSeq" id="WP_152581143.1">
    <property type="nucleotide sequence ID" value="NZ_JAKVIV010000005.1"/>
</dbReference>